<proteinExistence type="predicted"/>
<dbReference type="AlphaFoldDB" id="A0A2L0EWY8"/>
<dbReference type="EMBL" id="CP012673">
    <property type="protein sequence ID" value="AUX43820.1"/>
    <property type="molecule type" value="Genomic_DNA"/>
</dbReference>
<dbReference type="Proteomes" id="UP000238348">
    <property type="component" value="Chromosome"/>
</dbReference>
<evidence type="ECO:0000313" key="2">
    <source>
        <dbReference type="Proteomes" id="UP000238348"/>
    </source>
</evidence>
<evidence type="ECO:0000313" key="1">
    <source>
        <dbReference type="EMBL" id="AUX43820.1"/>
    </source>
</evidence>
<name>A0A2L0EWY8_SORCE</name>
<protein>
    <submittedName>
        <fullName evidence="1">Uncharacterized protein</fullName>
    </submittedName>
</protein>
<organism evidence="1 2">
    <name type="scientific">Sorangium cellulosum</name>
    <name type="common">Polyangium cellulosum</name>
    <dbReference type="NCBI Taxonomy" id="56"/>
    <lineage>
        <taxon>Bacteria</taxon>
        <taxon>Pseudomonadati</taxon>
        <taxon>Myxococcota</taxon>
        <taxon>Polyangia</taxon>
        <taxon>Polyangiales</taxon>
        <taxon>Polyangiaceae</taxon>
        <taxon>Sorangium</taxon>
    </lineage>
</organism>
<gene>
    <name evidence="1" type="ORF">SOCE26_052750</name>
</gene>
<sequence>MRCKRCGCEEHLIGDGYVQCVRCAHVEPAPTVRPPPHSAVLAALRDPDVHRLARSLGRAAGAVRDDDSREMFAALSEAAATTARIFRRLGGGE</sequence>
<accession>A0A2L0EWY8</accession>
<reference evidence="1 2" key="1">
    <citation type="submission" date="2015-09" db="EMBL/GenBank/DDBJ databases">
        <title>Sorangium comparison.</title>
        <authorList>
            <person name="Zaburannyi N."/>
            <person name="Bunk B."/>
            <person name="Overmann J."/>
            <person name="Mueller R."/>
        </authorList>
    </citation>
    <scope>NUCLEOTIDE SEQUENCE [LARGE SCALE GENOMIC DNA]</scope>
    <source>
        <strain evidence="1 2">So ce26</strain>
    </source>
</reference>